<reference evidence="3 4" key="1">
    <citation type="submission" date="2018-03" db="EMBL/GenBank/DDBJ databases">
        <title>Aquarubrobacter algicola gen. nov., sp. nov., a novel actinobacterium isolated from shallow eutrophic lake during the end of cyanobacterial harmful algal blooms.</title>
        <authorList>
            <person name="Chun S.J."/>
        </authorList>
    </citation>
    <scope>NUCLEOTIDE SEQUENCE [LARGE SCALE GENOMIC DNA]</scope>
    <source>
        <strain evidence="3 4">Seoho-28</strain>
    </source>
</reference>
<dbReference type="RefSeq" id="WP_107569881.1">
    <property type="nucleotide sequence ID" value="NZ_PYYB01000002.1"/>
</dbReference>
<dbReference type="OrthoDB" id="5244230at2"/>
<feature type="transmembrane region" description="Helical" evidence="2">
    <location>
        <begin position="87"/>
        <end position="109"/>
    </location>
</feature>
<feature type="compositionally biased region" description="Basic and acidic residues" evidence="1">
    <location>
        <begin position="32"/>
        <end position="51"/>
    </location>
</feature>
<protein>
    <submittedName>
        <fullName evidence="3">Uncharacterized protein</fullName>
    </submittedName>
</protein>
<evidence type="ECO:0000313" key="4">
    <source>
        <dbReference type="Proteomes" id="UP000240739"/>
    </source>
</evidence>
<feature type="transmembrane region" description="Helical" evidence="2">
    <location>
        <begin position="61"/>
        <end position="81"/>
    </location>
</feature>
<keyword evidence="2" id="KW-1133">Transmembrane helix</keyword>
<evidence type="ECO:0000256" key="2">
    <source>
        <dbReference type="SAM" id="Phobius"/>
    </source>
</evidence>
<name>A0A2T4UEL8_9ACTN</name>
<keyword evidence="4" id="KW-1185">Reference proteome</keyword>
<proteinExistence type="predicted"/>
<feature type="region of interest" description="Disordered" evidence="1">
    <location>
        <begin position="1"/>
        <end position="55"/>
    </location>
</feature>
<keyword evidence="2" id="KW-0472">Membrane</keyword>
<feature type="compositionally biased region" description="Basic residues" evidence="1">
    <location>
        <begin position="1"/>
        <end position="15"/>
    </location>
</feature>
<organism evidence="3 4">
    <name type="scientific">Paraconexibacter algicola</name>
    <dbReference type="NCBI Taxonomy" id="2133960"/>
    <lineage>
        <taxon>Bacteria</taxon>
        <taxon>Bacillati</taxon>
        <taxon>Actinomycetota</taxon>
        <taxon>Thermoleophilia</taxon>
        <taxon>Solirubrobacterales</taxon>
        <taxon>Paraconexibacteraceae</taxon>
        <taxon>Paraconexibacter</taxon>
    </lineage>
</organism>
<dbReference type="EMBL" id="PYYB01000002">
    <property type="protein sequence ID" value="PTL56162.1"/>
    <property type="molecule type" value="Genomic_DNA"/>
</dbReference>
<accession>A0A2T4UEL8</accession>
<dbReference type="AlphaFoldDB" id="A0A2T4UEL8"/>
<comment type="caution">
    <text evidence="3">The sequence shown here is derived from an EMBL/GenBank/DDBJ whole genome shotgun (WGS) entry which is preliminary data.</text>
</comment>
<dbReference type="Proteomes" id="UP000240739">
    <property type="component" value="Unassembled WGS sequence"/>
</dbReference>
<evidence type="ECO:0000256" key="1">
    <source>
        <dbReference type="SAM" id="MobiDB-lite"/>
    </source>
</evidence>
<gene>
    <name evidence="3" type="ORF">C7Y72_14310</name>
</gene>
<sequence length="122" mass="13575">MATKQKKKRSTKHRGNAAGMVESRGRTGRPLSEAEKKAQAKMTASERRLQRLETPPNWRSAANRAAIASLIFGVALFLLFGQAVAPTIALAAFMFLVYIPLGYYTDLFIYRRRMKQKAAGKG</sequence>
<keyword evidence="2" id="KW-0812">Transmembrane</keyword>
<evidence type="ECO:0000313" key="3">
    <source>
        <dbReference type="EMBL" id="PTL56162.1"/>
    </source>
</evidence>